<evidence type="ECO:0000313" key="4">
    <source>
        <dbReference type="EMBL" id="EAL65224.1"/>
    </source>
</evidence>
<dbReference type="PROSITE" id="PS00061">
    <property type="entry name" value="ADH_SHORT"/>
    <property type="match status" value="1"/>
</dbReference>
<dbReference type="CDD" id="cd05233">
    <property type="entry name" value="SDR_c"/>
    <property type="match status" value="1"/>
</dbReference>
<dbReference type="InterPro" id="IPR002347">
    <property type="entry name" value="SDR_fam"/>
</dbReference>
<dbReference type="GeneID" id="8624546"/>
<name>Q54PT0_DICDI</name>
<keyword evidence="5" id="KW-1185">Reference proteome</keyword>
<protein>
    <submittedName>
        <fullName evidence="4">Uncharacterized protein</fullName>
    </submittedName>
</protein>
<dbReference type="PhylomeDB" id="Q54PT0"/>
<dbReference type="PRINTS" id="PR00081">
    <property type="entry name" value="GDHRDH"/>
</dbReference>
<evidence type="ECO:0000256" key="3">
    <source>
        <dbReference type="RuleBase" id="RU000363"/>
    </source>
</evidence>
<dbReference type="EMBL" id="AAFI02000064">
    <property type="protein sequence ID" value="EAL65224.1"/>
    <property type="molecule type" value="Genomic_DNA"/>
</dbReference>
<gene>
    <name evidence="4" type="ORF">DDB_G0284351</name>
</gene>
<dbReference type="PANTHER" id="PTHR43115">
    <property type="entry name" value="DEHYDROGENASE/REDUCTASE SDR FAMILY MEMBER 11"/>
    <property type="match status" value="1"/>
</dbReference>
<evidence type="ECO:0000313" key="5">
    <source>
        <dbReference type="Proteomes" id="UP000002195"/>
    </source>
</evidence>
<dbReference type="KEGG" id="ddi:DDB_G0284351"/>
<sequence>MDYSKKLCVITGASSGFGEALAKILSKSGYSLLLLARRIEKMQEFNLPNCICQKVDVTNYDEFEKAVREAESFFGCKTDLMVNNAGVMLLGHIWEQDMKDWDKTLDVNVKGVLHGCRIVLKDMMDRNGGTIINVSSIAGLDPYELHSVYGASKYGVHCISNTIRKEVAQKNVRVMIISPGIAETELLSHNKSNEKVFNTYNSWKDTLKGQSMNPYNVANSIKFMYEMPQEITIRDLIICPTKQE</sequence>
<proteinExistence type="inferred from homology"/>
<reference evidence="4 5" key="1">
    <citation type="journal article" date="2005" name="Nature">
        <title>The genome of the social amoeba Dictyostelium discoideum.</title>
        <authorList>
            <consortium name="The Dictyostelium discoideum Sequencing Consortium"/>
            <person name="Eichinger L."/>
            <person name="Pachebat J.A."/>
            <person name="Glockner G."/>
            <person name="Rajandream M.A."/>
            <person name="Sucgang R."/>
            <person name="Berriman M."/>
            <person name="Song J."/>
            <person name="Olsen R."/>
            <person name="Szafranski K."/>
            <person name="Xu Q."/>
            <person name="Tunggal B."/>
            <person name="Kummerfeld S."/>
            <person name="Madera M."/>
            <person name="Konfortov B.A."/>
            <person name="Rivero F."/>
            <person name="Bankier A.T."/>
            <person name="Lehmann R."/>
            <person name="Hamlin N."/>
            <person name="Davies R."/>
            <person name="Gaudet P."/>
            <person name="Fey P."/>
            <person name="Pilcher K."/>
            <person name="Chen G."/>
            <person name="Saunders D."/>
            <person name="Sodergren E."/>
            <person name="Davis P."/>
            <person name="Kerhornou A."/>
            <person name="Nie X."/>
            <person name="Hall N."/>
            <person name="Anjard C."/>
            <person name="Hemphill L."/>
            <person name="Bason N."/>
            <person name="Farbrother P."/>
            <person name="Desany B."/>
            <person name="Just E."/>
            <person name="Morio T."/>
            <person name="Rost R."/>
            <person name="Churcher C."/>
            <person name="Cooper J."/>
            <person name="Haydock S."/>
            <person name="van Driessche N."/>
            <person name="Cronin A."/>
            <person name="Goodhead I."/>
            <person name="Muzny D."/>
            <person name="Mourier T."/>
            <person name="Pain A."/>
            <person name="Lu M."/>
            <person name="Harper D."/>
            <person name="Lindsay R."/>
            <person name="Hauser H."/>
            <person name="James K."/>
            <person name="Quiles M."/>
            <person name="Madan Babu M."/>
            <person name="Saito T."/>
            <person name="Buchrieser C."/>
            <person name="Wardroper A."/>
            <person name="Felder M."/>
            <person name="Thangavelu M."/>
            <person name="Johnson D."/>
            <person name="Knights A."/>
            <person name="Loulseged H."/>
            <person name="Mungall K."/>
            <person name="Oliver K."/>
            <person name="Price C."/>
            <person name="Quail M.A."/>
            <person name="Urushihara H."/>
            <person name="Hernandez J."/>
            <person name="Rabbinowitsch E."/>
            <person name="Steffen D."/>
            <person name="Sanders M."/>
            <person name="Ma J."/>
            <person name="Kohara Y."/>
            <person name="Sharp S."/>
            <person name="Simmonds M."/>
            <person name="Spiegler S."/>
            <person name="Tivey A."/>
            <person name="Sugano S."/>
            <person name="White B."/>
            <person name="Walker D."/>
            <person name="Woodward J."/>
            <person name="Winckler T."/>
            <person name="Tanaka Y."/>
            <person name="Shaulsky G."/>
            <person name="Schleicher M."/>
            <person name="Weinstock G."/>
            <person name="Rosenthal A."/>
            <person name="Cox E.C."/>
            <person name="Chisholm R.L."/>
            <person name="Gibbs R."/>
            <person name="Loomis W.F."/>
            <person name="Platzer M."/>
            <person name="Kay R.R."/>
            <person name="Williams J."/>
            <person name="Dear P.H."/>
            <person name="Noegel A.A."/>
            <person name="Barrell B."/>
            <person name="Kuspa A."/>
        </authorList>
    </citation>
    <scope>NUCLEOTIDE SEQUENCE [LARGE SCALE GENOMIC DNA]</scope>
    <source>
        <strain evidence="4 5">AX4</strain>
    </source>
</reference>
<dbReference type="AlphaFoldDB" id="Q54PT0"/>
<dbReference type="FunFam" id="3.40.50.720:FF:000047">
    <property type="entry name" value="NADP-dependent L-serine/L-allo-threonine dehydrogenase"/>
    <property type="match status" value="1"/>
</dbReference>
<dbReference type="RefSeq" id="XP_638574.1">
    <property type="nucleotide sequence ID" value="XM_633482.1"/>
</dbReference>
<dbReference type="SMR" id="Q54PT0"/>
<dbReference type="Proteomes" id="UP000002195">
    <property type="component" value="Unassembled WGS sequence"/>
</dbReference>
<comment type="similarity">
    <text evidence="1 3">Belongs to the short-chain dehydrogenases/reductases (SDR) family.</text>
</comment>
<dbReference type="VEuPathDB" id="AmoebaDB:DDB_G0284351"/>
<dbReference type="PaxDb" id="44689-DDB0185962"/>
<dbReference type="HOGENOM" id="CLU_010194_2_10_1"/>
<organism evidence="4 5">
    <name type="scientific">Dictyostelium discoideum</name>
    <name type="common">Social amoeba</name>
    <dbReference type="NCBI Taxonomy" id="44689"/>
    <lineage>
        <taxon>Eukaryota</taxon>
        <taxon>Amoebozoa</taxon>
        <taxon>Evosea</taxon>
        <taxon>Eumycetozoa</taxon>
        <taxon>Dictyostelia</taxon>
        <taxon>Dictyosteliales</taxon>
        <taxon>Dictyosteliaceae</taxon>
        <taxon>Dictyostelium</taxon>
    </lineage>
</organism>
<dbReference type="SUPFAM" id="SSF51735">
    <property type="entry name" value="NAD(P)-binding Rossmann-fold domains"/>
    <property type="match status" value="1"/>
</dbReference>
<dbReference type="OMA" id="IVLCTQR"/>
<dbReference type="Gene3D" id="3.40.50.720">
    <property type="entry name" value="NAD(P)-binding Rossmann-like Domain"/>
    <property type="match status" value="1"/>
</dbReference>
<dbReference type="InterPro" id="IPR036291">
    <property type="entry name" value="NAD(P)-bd_dom_sf"/>
</dbReference>
<evidence type="ECO:0000256" key="2">
    <source>
        <dbReference type="ARBA" id="ARBA00023002"/>
    </source>
</evidence>
<dbReference type="STRING" id="44689.Q54PT0"/>
<comment type="caution">
    <text evidence="4">The sequence shown here is derived from an EMBL/GenBank/DDBJ whole genome shotgun (WGS) entry which is preliminary data.</text>
</comment>
<dbReference type="dictyBase" id="DDB_G0284351"/>
<accession>Q54PT0</accession>
<dbReference type="InParanoid" id="Q54PT0"/>
<dbReference type="Pfam" id="PF00106">
    <property type="entry name" value="adh_short"/>
    <property type="match status" value="1"/>
</dbReference>
<dbReference type="InterPro" id="IPR020904">
    <property type="entry name" value="Sc_DH/Rdtase_CS"/>
</dbReference>
<dbReference type="PRINTS" id="PR00080">
    <property type="entry name" value="SDRFAMILY"/>
</dbReference>
<dbReference type="PANTHER" id="PTHR43115:SF4">
    <property type="entry name" value="DEHYDROGENASE_REDUCTASE SDR FAMILY MEMBER 11"/>
    <property type="match status" value="1"/>
</dbReference>
<keyword evidence="2" id="KW-0560">Oxidoreductase</keyword>
<evidence type="ECO:0000256" key="1">
    <source>
        <dbReference type="ARBA" id="ARBA00006484"/>
    </source>
</evidence>
<dbReference type="GO" id="GO:0016616">
    <property type="term" value="F:oxidoreductase activity, acting on the CH-OH group of donors, NAD or NADP as acceptor"/>
    <property type="evidence" value="ECO:0007669"/>
    <property type="project" value="UniProtKB-ARBA"/>
</dbReference>
<dbReference type="eggNOG" id="KOG1205">
    <property type="taxonomic scope" value="Eukaryota"/>
</dbReference>